<dbReference type="PROSITE" id="PS50977">
    <property type="entry name" value="HTH_TETR_2"/>
    <property type="match status" value="1"/>
</dbReference>
<dbReference type="Pfam" id="PF00440">
    <property type="entry name" value="TetR_N"/>
    <property type="match status" value="1"/>
</dbReference>
<dbReference type="GO" id="GO:0046677">
    <property type="term" value="P:response to antibiotic"/>
    <property type="evidence" value="ECO:0007669"/>
    <property type="project" value="InterPro"/>
</dbReference>
<dbReference type="EMBL" id="QZXA01000007">
    <property type="protein sequence ID" value="RJT32367.1"/>
    <property type="molecule type" value="Genomic_DNA"/>
</dbReference>
<evidence type="ECO:0000256" key="5">
    <source>
        <dbReference type="ARBA" id="ARBA00023163"/>
    </source>
</evidence>
<protein>
    <submittedName>
        <fullName evidence="6">TetR/AcrR family transcriptional regulator</fullName>
    </submittedName>
</protein>
<dbReference type="PRINTS" id="PR00400">
    <property type="entry name" value="TETREPRESSOR"/>
</dbReference>
<evidence type="ECO:0000256" key="4">
    <source>
        <dbReference type="ARBA" id="ARBA00023125"/>
    </source>
</evidence>
<dbReference type="PANTHER" id="PTHR30055:SF151">
    <property type="entry name" value="TRANSCRIPTIONAL REGULATORY PROTEIN"/>
    <property type="match status" value="1"/>
</dbReference>
<dbReference type="InterPro" id="IPR003012">
    <property type="entry name" value="Tet_transcr_reg_TetR"/>
</dbReference>
<dbReference type="AlphaFoldDB" id="A0A6M7TL09"/>
<accession>A0A6M7TL09</accession>
<evidence type="ECO:0000256" key="1">
    <source>
        <dbReference type="ARBA" id="ARBA00002856"/>
    </source>
</evidence>
<gene>
    <name evidence="6" type="ORF">D3242_19545</name>
</gene>
<comment type="function">
    <text evidence="1">TetR is the repressor of the tetracycline resistance element; its N-terminal region forms a helix-turn-helix structure and binds DNA. Binding of tetracycline to TetR reduces the repressor affinity for the tetracycline resistance gene (tetA) promoter operator sites.</text>
</comment>
<evidence type="ECO:0000256" key="3">
    <source>
        <dbReference type="ARBA" id="ARBA00023015"/>
    </source>
</evidence>
<dbReference type="InterPro" id="IPR009057">
    <property type="entry name" value="Homeodomain-like_sf"/>
</dbReference>
<dbReference type="InterPro" id="IPR036271">
    <property type="entry name" value="Tet_transcr_reg_TetR-rel_C_sf"/>
</dbReference>
<evidence type="ECO:0000313" key="6">
    <source>
        <dbReference type="EMBL" id="RJT32367.1"/>
    </source>
</evidence>
<sequence length="225" mass="25108">MDTSIKKKRMRGRLSREMIEDAAFEVIEKEGLAGFSMRKLAAALGCEAMSIYHHFPSVAHLHEALVDRLVGALEMPDAGLPWRQRMRIAIEDFRRIGRDHPAYATFFVTYRMNSPICLAWLNGILSLFRDGGFDTELSARLFRAVGYYLMGAVLDENAGYAKGPSAVNTVSDEQLARDFPNVMAAGRFFGTAEFDKTFELGLDMLLDEMERLRDGVGAGQLSGKV</sequence>
<evidence type="ECO:0000313" key="7">
    <source>
        <dbReference type="Proteomes" id="UP000275530"/>
    </source>
</evidence>
<dbReference type="InterPro" id="IPR001647">
    <property type="entry name" value="HTH_TetR"/>
</dbReference>
<dbReference type="GO" id="GO:0045892">
    <property type="term" value="P:negative regulation of DNA-templated transcription"/>
    <property type="evidence" value="ECO:0007669"/>
    <property type="project" value="InterPro"/>
</dbReference>
<keyword evidence="3" id="KW-0805">Transcription regulation</keyword>
<dbReference type="InterPro" id="IPR004111">
    <property type="entry name" value="Repressor_TetR_C"/>
</dbReference>
<comment type="caution">
    <text evidence="6">The sequence shown here is derived from an EMBL/GenBank/DDBJ whole genome shotgun (WGS) entry which is preliminary data.</text>
</comment>
<dbReference type="SUPFAM" id="SSF46689">
    <property type="entry name" value="Homeodomain-like"/>
    <property type="match status" value="1"/>
</dbReference>
<keyword evidence="2" id="KW-0678">Repressor</keyword>
<dbReference type="Gene3D" id="1.10.357.10">
    <property type="entry name" value="Tetracycline Repressor, domain 2"/>
    <property type="match status" value="1"/>
</dbReference>
<dbReference type="Pfam" id="PF02909">
    <property type="entry name" value="TetR_C_1"/>
    <property type="match status" value="1"/>
</dbReference>
<dbReference type="PANTHER" id="PTHR30055">
    <property type="entry name" value="HTH-TYPE TRANSCRIPTIONAL REGULATOR RUTR"/>
    <property type="match status" value="1"/>
</dbReference>
<dbReference type="SUPFAM" id="SSF48498">
    <property type="entry name" value="Tetracyclin repressor-like, C-terminal domain"/>
    <property type="match status" value="1"/>
</dbReference>
<keyword evidence="7" id="KW-1185">Reference proteome</keyword>
<dbReference type="InterPro" id="IPR050109">
    <property type="entry name" value="HTH-type_TetR-like_transc_reg"/>
</dbReference>
<organism evidence="6 7">
    <name type="scientific">Mesorhizobium jarvisii</name>
    <dbReference type="NCBI Taxonomy" id="1777867"/>
    <lineage>
        <taxon>Bacteria</taxon>
        <taxon>Pseudomonadati</taxon>
        <taxon>Pseudomonadota</taxon>
        <taxon>Alphaproteobacteria</taxon>
        <taxon>Hyphomicrobiales</taxon>
        <taxon>Phyllobacteriaceae</taxon>
        <taxon>Mesorhizobium</taxon>
    </lineage>
</organism>
<keyword evidence="4" id="KW-0238">DNA-binding</keyword>
<dbReference type="Proteomes" id="UP000275530">
    <property type="component" value="Unassembled WGS sequence"/>
</dbReference>
<dbReference type="GO" id="GO:0000976">
    <property type="term" value="F:transcription cis-regulatory region binding"/>
    <property type="evidence" value="ECO:0007669"/>
    <property type="project" value="TreeGrafter"/>
</dbReference>
<evidence type="ECO:0000256" key="2">
    <source>
        <dbReference type="ARBA" id="ARBA00022491"/>
    </source>
</evidence>
<keyword evidence="5" id="KW-0804">Transcription</keyword>
<dbReference type="GO" id="GO:0003700">
    <property type="term" value="F:DNA-binding transcription factor activity"/>
    <property type="evidence" value="ECO:0007669"/>
    <property type="project" value="TreeGrafter"/>
</dbReference>
<proteinExistence type="predicted"/>
<reference evidence="6 7" key="1">
    <citation type="submission" date="2018-09" db="EMBL/GenBank/DDBJ databases">
        <title>Mesorhizobium carmichaelinearum sp. nov. isolated from Carmichaelinea spp. root nodules in New Zealand.</title>
        <authorList>
            <person name="De Meyer S.E."/>
        </authorList>
    </citation>
    <scope>NUCLEOTIDE SEQUENCE [LARGE SCALE GENOMIC DNA]</scope>
    <source>
        <strain evidence="6 7">LMG 28313</strain>
    </source>
</reference>
<name>A0A6M7TL09_9HYPH</name>
<dbReference type="Gene3D" id="1.10.10.60">
    <property type="entry name" value="Homeodomain-like"/>
    <property type="match status" value="1"/>
</dbReference>